<feature type="signal peptide" evidence="5">
    <location>
        <begin position="1"/>
        <end position="21"/>
    </location>
</feature>
<evidence type="ECO:0000313" key="9">
    <source>
        <dbReference type="EMBL" id="KAG3213647.1"/>
    </source>
</evidence>
<organism evidence="10 11">
    <name type="scientific">Phytophthora cactorum</name>
    <dbReference type="NCBI Taxonomy" id="29920"/>
    <lineage>
        <taxon>Eukaryota</taxon>
        <taxon>Sar</taxon>
        <taxon>Stramenopiles</taxon>
        <taxon>Oomycota</taxon>
        <taxon>Peronosporomycetes</taxon>
        <taxon>Peronosporales</taxon>
        <taxon>Peronosporaceae</taxon>
        <taxon>Phytophthora</taxon>
    </lineage>
</organism>
<proteinExistence type="inferred from homology"/>
<comment type="subcellular location">
    <subcellularLocation>
        <location evidence="1 5">Secreted</location>
    </subcellularLocation>
</comment>
<evidence type="ECO:0000313" key="8">
    <source>
        <dbReference type="EMBL" id="KAG2970552.1"/>
    </source>
</evidence>
<sequence length="149" mass="17153">MRVPSLVLVITAAILFAIGNAVSVTTVSTQATLDFPSRVVESDQGDKMKRRFLRSDTTGDRALHNDPFLTVDDVFHEFGKKFYGNSLLTKLDNLMVKLEYKFWLLKKRTPEKAKTKLGLHHVPNYKDHPNYDKWIGYLRAYNKKHKIDG</sequence>
<dbReference type="Pfam" id="PF16810">
    <property type="entry name" value="RXLR"/>
    <property type="match status" value="1"/>
</dbReference>
<evidence type="ECO:0000313" key="11">
    <source>
        <dbReference type="Proteomes" id="UP000251314"/>
    </source>
</evidence>
<evidence type="ECO:0000256" key="2">
    <source>
        <dbReference type="ARBA" id="ARBA00010400"/>
    </source>
</evidence>
<dbReference type="AlphaFoldDB" id="A0A329S5X8"/>
<dbReference type="Proteomes" id="UP000760860">
    <property type="component" value="Unassembled WGS sequence"/>
</dbReference>
<evidence type="ECO:0000313" key="10">
    <source>
        <dbReference type="EMBL" id="RAW31306.1"/>
    </source>
</evidence>
<dbReference type="EMBL" id="MJFZ01000328">
    <property type="protein sequence ID" value="RAW31306.1"/>
    <property type="molecule type" value="Genomic_DNA"/>
</dbReference>
<dbReference type="Proteomes" id="UP000736787">
    <property type="component" value="Unassembled WGS sequence"/>
</dbReference>
<evidence type="ECO:0000313" key="7">
    <source>
        <dbReference type="EMBL" id="KAG2897627.1"/>
    </source>
</evidence>
<keyword evidence="3 5" id="KW-0964">Secreted</keyword>
<dbReference type="Proteomes" id="UP000251314">
    <property type="component" value="Unassembled WGS sequence"/>
</dbReference>
<dbReference type="InterPro" id="IPR031825">
    <property type="entry name" value="RXLR"/>
</dbReference>
<evidence type="ECO:0000256" key="4">
    <source>
        <dbReference type="ARBA" id="ARBA00022729"/>
    </source>
</evidence>
<reference evidence="6" key="2">
    <citation type="submission" date="2018-10" db="EMBL/GenBank/DDBJ databases">
        <title>Effector identification in a new, highly contiguous assembly of the strawberry crown rot pathogen Phytophthora cactorum.</title>
        <authorList>
            <person name="Armitage A.D."/>
            <person name="Nellist C.F."/>
            <person name="Bates H."/>
            <person name="Vickerstaff R.J."/>
            <person name="Harrison R.J."/>
        </authorList>
    </citation>
    <scope>NUCLEOTIDE SEQUENCE</scope>
    <source>
        <strain evidence="6">15-7</strain>
        <strain evidence="7">4040</strain>
        <strain evidence="8">P415</strain>
        <strain evidence="9">P421</strain>
    </source>
</reference>
<dbReference type="EMBL" id="RCML01000717">
    <property type="protein sequence ID" value="KAG2970552.1"/>
    <property type="molecule type" value="Genomic_DNA"/>
</dbReference>
<gene>
    <name evidence="10" type="ORF">PC110_g12332</name>
    <name evidence="6" type="ORF">PC113_g16974</name>
    <name evidence="7" type="ORF">PC117_g22749</name>
    <name evidence="8" type="ORF">PC118_g16794</name>
    <name evidence="9" type="ORF">PC129_g15429</name>
</gene>
<protein>
    <recommendedName>
        <fullName evidence="5">RxLR effector protein</fullName>
    </recommendedName>
</protein>
<evidence type="ECO:0000256" key="5">
    <source>
        <dbReference type="RuleBase" id="RU367124"/>
    </source>
</evidence>
<evidence type="ECO:0000256" key="3">
    <source>
        <dbReference type="ARBA" id="ARBA00022525"/>
    </source>
</evidence>
<evidence type="ECO:0000313" key="6">
    <source>
        <dbReference type="EMBL" id="KAG2850225.1"/>
    </source>
</evidence>
<comment type="function">
    <text evidence="5">Effector that suppresses plant defense responses during pathogen infection.</text>
</comment>
<dbReference type="EMBL" id="RCMG01000705">
    <property type="protein sequence ID" value="KAG2850225.1"/>
    <property type="molecule type" value="Genomic_DNA"/>
</dbReference>
<comment type="domain">
    <text evidence="5">The RxLR-dEER motif acts to carry the protein into the host cell cytoplasm through binding to cell surface phosphatidylinositol-3-phosphate.</text>
</comment>
<dbReference type="VEuPathDB" id="FungiDB:PC110_g12332"/>
<comment type="similarity">
    <text evidence="2 5">Belongs to the RxLR effector family.</text>
</comment>
<reference evidence="10 11" key="1">
    <citation type="submission" date="2018-01" db="EMBL/GenBank/DDBJ databases">
        <title>Draft genome of the strawberry crown rot pathogen Phytophthora cactorum.</title>
        <authorList>
            <person name="Armitage A.D."/>
            <person name="Lysoe E."/>
            <person name="Nellist C.F."/>
            <person name="Harrison R.J."/>
            <person name="Brurberg M.B."/>
        </authorList>
    </citation>
    <scope>NUCLEOTIDE SEQUENCE [LARGE SCALE GENOMIC DNA]</scope>
    <source>
        <strain evidence="10 11">10300</strain>
    </source>
</reference>
<keyword evidence="11" id="KW-1185">Reference proteome</keyword>
<dbReference type="EMBL" id="RCMK01001291">
    <property type="protein sequence ID" value="KAG2897627.1"/>
    <property type="molecule type" value="Genomic_DNA"/>
</dbReference>
<comment type="caution">
    <text evidence="10">The sequence shown here is derived from an EMBL/GenBank/DDBJ whole genome shotgun (WGS) entry which is preliminary data.</text>
</comment>
<name>A0A329S5X8_9STRA</name>
<evidence type="ECO:0000256" key="1">
    <source>
        <dbReference type="ARBA" id="ARBA00004613"/>
    </source>
</evidence>
<keyword evidence="4 5" id="KW-0732">Signal</keyword>
<dbReference type="OrthoDB" id="106311at2759"/>
<dbReference type="Proteomes" id="UP000697107">
    <property type="component" value="Unassembled WGS sequence"/>
</dbReference>
<feature type="chain" id="PRO_5040524822" description="RxLR effector protein" evidence="5">
    <location>
        <begin position="22"/>
        <end position="149"/>
    </location>
</feature>
<accession>A0A329S5X8</accession>
<dbReference type="Proteomes" id="UP000735874">
    <property type="component" value="Unassembled WGS sequence"/>
</dbReference>
<dbReference type="GO" id="GO:0005576">
    <property type="term" value="C:extracellular region"/>
    <property type="evidence" value="ECO:0007669"/>
    <property type="project" value="UniProtKB-SubCell"/>
</dbReference>
<dbReference type="EMBL" id="RCMV01000713">
    <property type="protein sequence ID" value="KAG3213647.1"/>
    <property type="molecule type" value="Genomic_DNA"/>
</dbReference>